<dbReference type="Proteomes" id="UP000063718">
    <property type="component" value="Unassembled WGS sequence"/>
</dbReference>
<dbReference type="EMBL" id="DF238840">
    <property type="protein sequence ID" value="GAF26165.1"/>
    <property type="molecule type" value="Genomic_DNA"/>
</dbReference>
<accession>A0A0S6UBQ3</accession>
<gene>
    <name evidence="1" type="ORF">MTY_1504</name>
</gene>
<reference evidence="1" key="1">
    <citation type="journal article" date="2014" name="Gene">
        <title>Genome-guided analysis of transformation efficiency and carbon dioxide assimilation by Moorella thermoacetica Y72.</title>
        <authorList>
            <person name="Tsukahara K."/>
            <person name="Kita A."/>
            <person name="Nakashimada Y."/>
            <person name="Hoshino T."/>
            <person name="Murakami K."/>
        </authorList>
    </citation>
    <scope>NUCLEOTIDE SEQUENCE [LARGE SCALE GENOMIC DNA]</scope>
    <source>
        <strain evidence="1">Y72</strain>
    </source>
</reference>
<sequence>MNEIYIKCCFVTNRKASKEINCTSFFYKGKGILC</sequence>
<evidence type="ECO:0000313" key="1">
    <source>
        <dbReference type="EMBL" id="GAF26165.1"/>
    </source>
</evidence>
<organism evidence="1">
    <name type="scientific">Moorella thermoacetica Y72</name>
    <dbReference type="NCBI Taxonomy" id="1325331"/>
    <lineage>
        <taxon>Bacteria</taxon>
        <taxon>Bacillati</taxon>
        <taxon>Bacillota</taxon>
        <taxon>Clostridia</taxon>
        <taxon>Neomoorellales</taxon>
        <taxon>Neomoorellaceae</taxon>
        <taxon>Neomoorella</taxon>
    </lineage>
</organism>
<name>A0A0S6UBQ3_NEOTH</name>
<dbReference type="AlphaFoldDB" id="A0A0S6UBQ3"/>
<protein>
    <submittedName>
        <fullName evidence="1">Uncharacterized protein</fullName>
    </submittedName>
</protein>
<proteinExistence type="predicted"/>